<keyword evidence="4" id="KW-1185">Reference proteome</keyword>
<dbReference type="AlphaFoldDB" id="A0A8X7WE62"/>
<feature type="domain" description="25S rRNA (uridine-N(3))-methyltransferase BMT5-like" evidence="2">
    <location>
        <begin position="32"/>
        <end position="64"/>
    </location>
</feature>
<keyword evidence="1" id="KW-0812">Transmembrane</keyword>
<reference evidence="3 4" key="1">
    <citation type="submission" date="2020-02" db="EMBL/GenBank/DDBJ databases">
        <authorList>
            <person name="Ma Q."/>
            <person name="Huang Y."/>
            <person name="Song X."/>
            <person name="Pei D."/>
        </authorList>
    </citation>
    <scope>NUCLEOTIDE SEQUENCE [LARGE SCALE GENOMIC DNA]</scope>
    <source>
        <strain evidence="3">Sxm20200214</strain>
        <tissue evidence="3">Leaf</tissue>
    </source>
</reference>
<dbReference type="Proteomes" id="UP000886595">
    <property type="component" value="Unassembled WGS sequence"/>
</dbReference>
<dbReference type="Pfam" id="PF10354">
    <property type="entry name" value="BMT5-like"/>
    <property type="match status" value="2"/>
</dbReference>
<dbReference type="GO" id="GO:0070475">
    <property type="term" value="P:rRNA base methylation"/>
    <property type="evidence" value="ECO:0007669"/>
    <property type="project" value="InterPro"/>
</dbReference>
<sequence length="261" mass="29974">MRKISSSSSHSEELNRDREVWVKHYSSNYQILLVGERDFSFSCSLVTLFRSASNICASSLDSYANPSFVCLLACLHNFCIVLLTIFLLKDLLKDDVVTKYSRARSNLKTLKRLGTSLLHGVDATKLKQHPHFHCRRFDRIIFNFPHAGFDCKESDSYLTTHRGLVFGFFRGASHTLRANGEIHVAHKNKAPFCHWNPEELANKCSLVLKQCVAFEKKDYPRYENKRGDGSRCDRTFILGDCSTFRFHVAKELHTENMNGDK</sequence>
<accession>A0A8X7WE62</accession>
<name>A0A8X7WE62_BRACI</name>
<organism evidence="3 4">
    <name type="scientific">Brassica carinata</name>
    <name type="common">Ethiopian mustard</name>
    <name type="synonym">Abyssinian cabbage</name>
    <dbReference type="NCBI Taxonomy" id="52824"/>
    <lineage>
        <taxon>Eukaryota</taxon>
        <taxon>Viridiplantae</taxon>
        <taxon>Streptophyta</taxon>
        <taxon>Embryophyta</taxon>
        <taxon>Tracheophyta</taxon>
        <taxon>Spermatophyta</taxon>
        <taxon>Magnoliopsida</taxon>
        <taxon>eudicotyledons</taxon>
        <taxon>Gunneridae</taxon>
        <taxon>Pentapetalae</taxon>
        <taxon>rosids</taxon>
        <taxon>malvids</taxon>
        <taxon>Brassicales</taxon>
        <taxon>Brassicaceae</taxon>
        <taxon>Brassiceae</taxon>
        <taxon>Brassica</taxon>
    </lineage>
</organism>
<feature type="transmembrane region" description="Helical" evidence="1">
    <location>
        <begin position="68"/>
        <end position="88"/>
    </location>
</feature>
<evidence type="ECO:0000256" key="1">
    <source>
        <dbReference type="SAM" id="Phobius"/>
    </source>
</evidence>
<proteinExistence type="predicted"/>
<evidence type="ECO:0000259" key="2">
    <source>
        <dbReference type="Pfam" id="PF10354"/>
    </source>
</evidence>
<gene>
    <name evidence="3" type="ORF">Bca52824_010797</name>
</gene>
<keyword evidence="1" id="KW-1133">Transmembrane helix</keyword>
<dbReference type="GO" id="GO:0070042">
    <property type="term" value="F:rRNA (uridine-N3-)-methyltransferase activity"/>
    <property type="evidence" value="ECO:0007669"/>
    <property type="project" value="InterPro"/>
</dbReference>
<comment type="caution">
    <text evidence="3">The sequence shown here is derived from an EMBL/GenBank/DDBJ whole genome shotgun (WGS) entry which is preliminary data.</text>
</comment>
<protein>
    <recommendedName>
        <fullName evidence="2">25S rRNA (uridine-N(3))-methyltransferase BMT5-like domain-containing protein</fullName>
    </recommendedName>
</protein>
<evidence type="ECO:0000313" key="4">
    <source>
        <dbReference type="Proteomes" id="UP000886595"/>
    </source>
</evidence>
<feature type="domain" description="25S rRNA (uridine-N(3))-methyltransferase BMT5-like" evidence="2">
    <location>
        <begin position="93"/>
        <end position="226"/>
    </location>
</feature>
<dbReference type="OrthoDB" id="273345at2759"/>
<dbReference type="PANTHER" id="PTHR11538:SF26">
    <property type="entry name" value="FERREDOXIN-FOLD ANTICODON-BINDING DOMAIN-CONTAINING PROTEIN 1"/>
    <property type="match status" value="1"/>
</dbReference>
<dbReference type="InterPro" id="IPR019446">
    <property type="entry name" value="BMT5-like"/>
</dbReference>
<dbReference type="GO" id="GO:0005737">
    <property type="term" value="C:cytoplasm"/>
    <property type="evidence" value="ECO:0007669"/>
    <property type="project" value="TreeGrafter"/>
</dbReference>
<evidence type="ECO:0000313" key="3">
    <source>
        <dbReference type="EMBL" id="KAG2328069.1"/>
    </source>
</evidence>
<keyword evidence="1" id="KW-0472">Membrane</keyword>
<dbReference type="PANTHER" id="PTHR11538">
    <property type="entry name" value="PHENYLALANYL-TRNA SYNTHETASE"/>
    <property type="match status" value="1"/>
</dbReference>
<dbReference type="EMBL" id="JAAMPC010000002">
    <property type="protein sequence ID" value="KAG2328069.1"/>
    <property type="molecule type" value="Genomic_DNA"/>
</dbReference>